<evidence type="ECO:0000256" key="3">
    <source>
        <dbReference type="PROSITE-ProRule" id="PRU00266"/>
    </source>
</evidence>
<dbReference type="SUPFAM" id="SSF54768">
    <property type="entry name" value="dsRNA-binding domain-like"/>
    <property type="match status" value="2"/>
</dbReference>
<dbReference type="GO" id="GO:0003725">
    <property type="term" value="F:double-stranded RNA binding"/>
    <property type="evidence" value="ECO:0000318"/>
    <property type="project" value="GO_Central"/>
</dbReference>
<dbReference type="PANTHER" id="PTHR46031">
    <property type="match status" value="1"/>
</dbReference>
<evidence type="ECO:0000256" key="1">
    <source>
        <dbReference type="ARBA" id="ARBA00022737"/>
    </source>
</evidence>
<dbReference type="Gene3D" id="3.30.160.20">
    <property type="match status" value="2"/>
</dbReference>
<dbReference type="GO" id="GO:0004525">
    <property type="term" value="F:ribonuclease III activity"/>
    <property type="evidence" value="ECO:0000318"/>
    <property type="project" value="GO_Central"/>
</dbReference>
<dbReference type="STRING" id="3988.B9T2K0"/>
<protein>
    <submittedName>
        <fullName evidence="6">Double-stranded RNA binding protein, putative</fullName>
    </submittedName>
</protein>
<dbReference type="Proteomes" id="UP000008311">
    <property type="component" value="Unassembled WGS sequence"/>
</dbReference>
<feature type="compositionally biased region" description="Basic residues" evidence="4">
    <location>
        <begin position="271"/>
        <end position="283"/>
    </location>
</feature>
<feature type="region of interest" description="Disordered" evidence="4">
    <location>
        <begin position="265"/>
        <end position="289"/>
    </location>
</feature>
<dbReference type="PROSITE" id="PS50137">
    <property type="entry name" value="DS_RBD"/>
    <property type="match status" value="2"/>
</dbReference>
<evidence type="ECO:0000256" key="2">
    <source>
        <dbReference type="ARBA" id="ARBA00022884"/>
    </source>
</evidence>
<feature type="domain" description="DRBM" evidence="5">
    <location>
        <begin position="100"/>
        <end position="167"/>
    </location>
</feature>
<keyword evidence="7" id="KW-1185">Reference proteome</keyword>
<dbReference type="Pfam" id="PF00035">
    <property type="entry name" value="dsrm"/>
    <property type="match status" value="2"/>
</dbReference>
<dbReference type="InterPro" id="IPR014720">
    <property type="entry name" value="dsRBD_dom"/>
</dbReference>
<evidence type="ECO:0000313" key="7">
    <source>
        <dbReference type="Proteomes" id="UP000008311"/>
    </source>
</evidence>
<dbReference type="InParanoid" id="B9T2K0"/>
<reference evidence="7" key="1">
    <citation type="journal article" date="2010" name="Nat. Biotechnol.">
        <title>Draft genome sequence of the oilseed species Ricinus communis.</title>
        <authorList>
            <person name="Chan A.P."/>
            <person name="Crabtree J."/>
            <person name="Zhao Q."/>
            <person name="Lorenzi H."/>
            <person name="Orvis J."/>
            <person name="Puiu D."/>
            <person name="Melake-Berhan A."/>
            <person name="Jones K.M."/>
            <person name="Redman J."/>
            <person name="Chen G."/>
            <person name="Cahoon E.B."/>
            <person name="Gedil M."/>
            <person name="Stanke M."/>
            <person name="Haas B.J."/>
            <person name="Wortman J.R."/>
            <person name="Fraser-Liggett C.M."/>
            <person name="Ravel J."/>
            <person name="Rabinowicz P.D."/>
        </authorList>
    </citation>
    <scope>NUCLEOTIDE SEQUENCE [LARGE SCALE GENOMIC DNA]</scope>
    <source>
        <strain evidence="7">cv. Hale</strain>
    </source>
</reference>
<dbReference type="AlphaFoldDB" id="B9T2K0"/>
<evidence type="ECO:0000256" key="4">
    <source>
        <dbReference type="SAM" id="MobiDB-lite"/>
    </source>
</evidence>
<keyword evidence="2 3" id="KW-0694">RNA-binding</keyword>
<dbReference type="GO" id="GO:0005634">
    <property type="term" value="C:nucleus"/>
    <property type="evidence" value="ECO:0000318"/>
    <property type="project" value="GO_Central"/>
</dbReference>
<feature type="domain" description="DRBM" evidence="5">
    <location>
        <begin position="13"/>
        <end position="82"/>
    </location>
</feature>
<dbReference type="eggNOG" id="ENOG502RYBS">
    <property type="taxonomic scope" value="Eukaryota"/>
</dbReference>
<proteinExistence type="predicted"/>
<dbReference type="GO" id="GO:0010468">
    <property type="term" value="P:regulation of gene expression"/>
    <property type="evidence" value="ECO:0000318"/>
    <property type="project" value="GO_Central"/>
</dbReference>
<sequence length="289" mass="32589">MQFLLVAAPEHLMYKNRLQEYTQRQSLQLPIYQTVNEGYPHDPKFRSTVLVDGEEYTSHNTFSHRKEAEQDVAKLALTSITEKIKDEIKDEKFTHEDTVACKSILNEYAVKMQLEMPTYNTVKQGGLFPIFVSSSVFNGVTYNGDIGRTKKEAEQLAARAAVLSLLRNVESGEIISKFFKSKRKLYVGFHKSDSQDAQNSNMPVVGKDIKTEALMVSNVVPIPEAASALHPPHHEFTKTKPEKICEGIDLPIAFVHPVSGQSVDVALESGKKRRKNKKKPNKKLRSESQ</sequence>
<dbReference type="GO" id="GO:0006396">
    <property type="term" value="P:RNA processing"/>
    <property type="evidence" value="ECO:0000318"/>
    <property type="project" value="GO_Central"/>
</dbReference>
<dbReference type="PANTHER" id="PTHR46031:SF37">
    <property type="entry name" value="DRBM DOMAIN-CONTAINING PROTEIN"/>
    <property type="match status" value="1"/>
</dbReference>
<dbReference type="EMBL" id="EQ974384">
    <property type="protein sequence ID" value="EEF29925.1"/>
    <property type="molecule type" value="Genomic_DNA"/>
</dbReference>
<name>B9T2K0_RICCO</name>
<keyword evidence="1" id="KW-0677">Repeat</keyword>
<organism evidence="6 7">
    <name type="scientific">Ricinus communis</name>
    <name type="common">Castor bean</name>
    <dbReference type="NCBI Taxonomy" id="3988"/>
    <lineage>
        <taxon>Eukaryota</taxon>
        <taxon>Viridiplantae</taxon>
        <taxon>Streptophyta</taxon>
        <taxon>Embryophyta</taxon>
        <taxon>Tracheophyta</taxon>
        <taxon>Spermatophyta</taxon>
        <taxon>Magnoliopsida</taxon>
        <taxon>eudicotyledons</taxon>
        <taxon>Gunneridae</taxon>
        <taxon>Pentapetalae</taxon>
        <taxon>rosids</taxon>
        <taxon>fabids</taxon>
        <taxon>Malpighiales</taxon>
        <taxon>Euphorbiaceae</taxon>
        <taxon>Acalyphoideae</taxon>
        <taxon>Acalypheae</taxon>
        <taxon>Ricinus</taxon>
    </lineage>
</organism>
<accession>B9T2K0</accession>
<dbReference type="FunCoup" id="B9T2K0">
    <property type="interactions" value="336"/>
</dbReference>
<evidence type="ECO:0000313" key="6">
    <source>
        <dbReference type="EMBL" id="EEF29925.1"/>
    </source>
</evidence>
<dbReference type="SMART" id="SM00358">
    <property type="entry name" value="DSRM"/>
    <property type="match status" value="2"/>
</dbReference>
<evidence type="ECO:0000259" key="5">
    <source>
        <dbReference type="PROSITE" id="PS50137"/>
    </source>
</evidence>
<gene>
    <name evidence="6" type="ORF">RCOM_0285330</name>
</gene>